<dbReference type="OrthoDB" id="9799990at2"/>
<feature type="transmembrane region" description="Helical" evidence="6">
    <location>
        <begin position="45"/>
        <end position="63"/>
    </location>
</feature>
<dbReference type="AlphaFoldDB" id="A0A1G8NZK7"/>
<dbReference type="RefSeq" id="WP_143009959.1">
    <property type="nucleotide sequence ID" value="NZ_FNCY01000041.1"/>
</dbReference>
<keyword evidence="2" id="KW-1003">Cell membrane</keyword>
<evidence type="ECO:0000256" key="5">
    <source>
        <dbReference type="ARBA" id="ARBA00023136"/>
    </source>
</evidence>
<keyword evidence="3 6" id="KW-0812">Transmembrane</keyword>
<feature type="non-terminal residue" evidence="7">
    <location>
        <position position="1"/>
    </location>
</feature>
<dbReference type="PANTHER" id="PTHR32196:SF72">
    <property type="entry name" value="RIBOSE IMPORT PERMEASE PROTEIN RBSC"/>
    <property type="match status" value="1"/>
</dbReference>
<dbReference type="InterPro" id="IPR001851">
    <property type="entry name" value="ABC_transp_permease"/>
</dbReference>
<evidence type="ECO:0000256" key="4">
    <source>
        <dbReference type="ARBA" id="ARBA00022989"/>
    </source>
</evidence>
<evidence type="ECO:0000256" key="1">
    <source>
        <dbReference type="ARBA" id="ARBA00004651"/>
    </source>
</evidence>
<proteinExistence type="predicted"/>
<protein>
    <submittedName>
        <fullName evidence="7">Branched-chain amino acid transport system / permease component</fullName>
    </submittedName>
</protein>
<keyword evidence="8" id="KW-1185">Reference proteome</keyword>
<evidence type="ECO:0000256" key="6">
    <source>
        <dbReference type="SAM" id="Phobius"/>
    </source>
</evidence>
<evidence type="ECO:0000313" key="7">
    <source>
        <dbReference type="EMBL" id="SDI85657.1"/>
    </source>
</evidence>
<dbReference type="CDD" id="cd06579">
    <property type="entry name" value="TM_PBP1_transp_AraH_like"/>
    <property type="match status" value="1"/>
</dbReference>
<feature type="transmembrane region" description="Helical" evidence="6">
    <location>
        <begin position="173"/>
        <end position="193"/>
    </location>
</feature>
<evidence type="ECO:0000256" key="3">
    <source>
        <dbReference type="ARBA" id="ARBA00022692"/>
    </source>
</evidence>
<feature type="transmembrane region" description="Helical" evidence="6">
    <location>
        <begin position="92"/>
        <end position="111"/>
    </location>
</feature>
<name>A0A1G8NZK7_9RHOO</name>
<dbReference type="EMBL" id="FNCY01000041">
    <property type="protein sequence ID" value="SDI85657.1"/>
    <property type="molecule type" value="Genomic_DNA"/>
</dbReference>
<dbReference type="Pfam" id="PF02653">
    <property type="entry name" value="BPD_transp_2"/>
    <property type="match status" value="1"/>
</dbReference>
<evidence type="ECO:0000313" key="8">
    <source>
        <dbReference type="Proteomes" id="UP000198607"/>
    </source>
</evidence>
<keyword evidence="5 6" id="KW-0472">Membrane</keyword>
<gene>
    <name evidence="7" type="ORF">SAMN05660652_04139</name>
</gene>
<dbReference type="GO" id="GO:0005886">
    <property type="term" value="C:plasma membrane"/>
    <property type="evidence" value="ECO:0007669"/>
    <property type="project" value="UniProtKB-SubCell"/>
</dbReference>
<evidence type="ECO:0000256" key="2">
    <source>
        <dbReference type="ARBA" id="ARBA00022475"/>
    </source>
</evidence>
<organism evidence="7 8">
    <name type="scientific">Propionivibrio dicarboxylicus</name>
    <dbReference type="NCBI Taxonomy" id="83767"/>
    <lineage>
        <taxon>Bacteria</taxon>
        <taxon>Pseudomonadati</taxon>
        <taxon>Pseudomonadota</taxon>
        <taxon>Betaproteobacteria</taxon>
        <taxon>Rhodocyclales</taxon>
        <taxon>Rhodocyclaceae</taxon>
        <taxon>Propionivibrio</taxon>
    </lineage>
</organism>
<comment type="subcellular location">
    <subcellularLocation>
        <location evidence="1">Cell membrane</location>
        <topology evidence="1">Multi-pass membrane protein</topology>
    </subcellularLocation>
</comment>
<feature type="transmembrane region" description="Helical" evidence="6">
    <location>
        <begin position="131"/>
        <end position="161"/>
    </location>
</feature>
<reference evidence="7 8" key="1">
    <citation type="submission" date="2016-10" db="EMBL/GenBank/DDBJ databases">
        <authorList>
            <person name="de Groot N.N."/>
        </authorList>
    </citation>
    <scope>NUCLEOTIDE SEQUENCE [LARGE SCALE GENOMIC DNA]</scope>
    <source>
        <strain evidence="7 8">DSM 5885</strain>
    </source>
</reference>
<keyword evidence="4 6" id="KW-1133">Transmembrane helix</keyword>
<sequence>VTLATRGILAGLALIAAVKDEQGFVKNVFIQDEVFLSFGETVGPVYIVVIVFVLLAIVTQFFMKRTRAGTNIYAAGANPTASRLSGIHVERTLIGVYMFSGFCAALSSIFLSARMMTAMPEFGIGNELDVIASVVIGGTPFTGGVGDIWGTLIGTLFIALVKNGILKLGLSPYIQPIVIGGIIIVTVVMDVWYKSYAEKKATQAARKKAMQRQGGEA</sequence>
<dbReference type="STRING" id="83767.SAMN05660652_04139"/>
<accession>A0A1G8NZK7</accession>
<dbReference type="PANTHER" id="PTHR32196">
    <property type="entry name" value="ABC TRANSPORTER PERMEASE PROTEIN YPHD-RELATED-RELATED"/>
    <property type="match status" value="1"/>
</dbReference>
<dbReference type="GO" id="GO:0022857">
    <property type="term" value="F:transmembrane transporter activity"/>
    <property type="evidence" value="ECO:0007669"/>
    <property type="project" value="InterPro"/>
</dbReference>
<dbReference type="Proteomes" id="UP000198607">
    <property type="component" value="Unassembled WGS sequence"/>
</dbReference>